<keyword evidence="4 11" id="KW-0808">Transferase</keyword>
<keyword evidence="14" id="KW-1185">Reference proteome</keyword>
<comment type="subcellular location">
    <subcellularLocation>
        <location evidence="1">Mitochondrion</location>
    </subcellularLocation>
</comment>
<dbReference type="Gene3D" id="3.40.50.150">
    <property type="entry name" value="Vaccinia Virus protein VP39"/>
    <property type="match status" value="1"/>
</dbReference>
<dbReference type="GO" id="GO:0031167">
    <property type="term" value="P:rRNA methylation"/>
    <property type="evidence" value="ECO:0007669"/>
    <property type="project" value="TreeGrafter"/>
</dbReference>
<dbReference type="PRINTS" id="PR02008">
    <property type="entry name" value="RCMTFAMILY"/>
</dbReference>
<dbReference type="PANTHER" id="PTHR22808">
    <property type="entry name" value="NCL1 YEAST -RELATED NOL1/NOP2/FMU SUN DOMAIN-CONTAINING"/>
    <property type="match status" value="1"/>
</dbReference>
<feature type="binding site" evidence="11">
    <location>
        <begin position="148"/>
        <end position="154"/>
    </location>
    <ligand>
        <name>S-adenosyl-L-methionine</name>
        <dbReference type="ChEBI" id="CHEBI:59789"/>
    </ligand>
</feature>
<keyword evidence="8" id="KW-0496">Mitochondrion</keyword>
<dbReference type="EMBL" id="MDYQ01000037">
    <property type="protein sequence ID" value="PRP85979.1"/>
    <property type="molecule type" value="Genomic_DNA"/>
</dbReference>
<dbReference type="InterPro" id="IPR029063">
    <property type="entry name" value="SAM-dependent_MTases_sf"/>
</dbReference>
<evidence type="ECO:0000256" key="9">
    <source>
        <dbReference type="ARBA" id="ARBA00042050"/>
    </source>
</evidence>
<keyword evidence="2" id="KW-0698">rRNA processing</keyword>
<dbReference type="PANTHER" id="PTHR22808:SF3">
    <property type="entry name" value="5-METHYLCYTOSINE RRNA METHYLTRANSFERASE NSUN4"/>
    <property type="match status" value="1"/>
</dbReference>
<accession>A0A2P6NPV2</accession>
<evidence type="ECO:0000256" key="4">
    <source>
        <dbReference type="ARBA" id="ARBA00022679"/>
    </source>
</evidence>
<evidence type="ECO:0000256" key="5">
    <source>
        <dbReference type="ARBA" id="ARBA00022691"/>
    </source>
</evidence>
<dbReference type="InParanoid" id="A0A2P6NPV2"/>
<feature type="active site" description="Nucleophile" evidence="11">
    <location>
        <position position="273"/>
    </location>
</feature>
<dbReference type="GO" id="GO:0008173">
    <property type="term" value="F:RNA methyltransferase activity"/>
    <property type="evidence" value="ECO:0007669"/>
    <property type="project" value="InterPro"/>
</dbReference>
<proteinExistence type="inferred from homology"/>
<reference evidence="13 14" key="1">
    <citation type="journal article" date="2018" name="Genome Biol. Evol.">
        <title>Multiple Roots of Fruiting Body Formation in Amoebozoa.</title>
        <authorList>
            <person name="Hillmann F."/>
            <person name="Forbes G."/>
            <person name="Novohradska S."/>
            <person name="Ferling I."/>
            <person name="Riege K."/>
            <person name="Groth M."/>
            <person name="Westermann M."/>
            <person name="Marz M."/>
            <person name="Spaller T."/>
            <person name="Winckler T."/>
            <person name="Schaap P."/>
            <person name="Glockner G."/>
        </authorList>
    </citation>
    <scope>NUCLEOTIDE SEQUENCE [LARGE SCALE GENOMIC DNA]</scope>
    <source>
        <strain evidence="13 14">Jena</strain>
    </source>
</reference>
<evidence type="ECO:0000313" key="13">
    <source>
        <dbReference type="EMBL" id="PRP85979.1"/>
    </source>
</evidence>
<dbReference type="Pfam" id="PF01189">
    <property type="entry name" value="Methyltr_RsmB-F"/>
    <property type="match status" value="1"/>
</dbReference>
<gene>
    <name evidence="13" type="ORF">PROFUN_06101</name>
</gene>
<dbReference type="InterPro" id="IPR023267">
    <property type="entry name" value="RCMT"/>
</dbReference>
<keyword evidence="3 11" id="KW-0489">Methyltransferase</keyword>
<protein>
    <recommendedName>
        <fullName evidence="9">NOL1/NOP2/Sun domain family member 4</fullName>
    </recommendedName>
</protein>
<dbReference type="PROSITE" id="PS51686">
    <property type="entry name" value="SAM_MT_RSMB_NOP"/>
    <property type="match status" value="1"/>
</dbReference>
<evidence type="ECO:0000256" key="7">
    <source>
        <dbReference type="ARBA" id="ARBA00022946"/>
    </source>
</evidence>
<name>A0A2P6NPV2_9EUKA</name>
<dbReference type="Proteomes" id="UP000241769">
    <property type="component" value="Unassembled WGS sequence"/>
</dbReference>
<organism evidence="13 14">
    <name type="scientific">Planoprotostelium fungivorum</name>
    <dbReference type="NCBI Taxonomy" id="1890364"/>
    <lineage>
        <taxon>Eukaryota</taxon>
        <taxon>Amoebozoa</taxon>
        <taxon>Evosea</taxon>
        <taxon>Variosea</taxon>
        <taxon>Cavosteliida</taxon>
        <taxon>Cavosteliaceae</taxon>
        <taxon>Planoprotostelium</taxon>
    </lineage>
</organism>
<evidence type="ECO:0000259" key="12">
    <source>
        <dbReference type="PROSITE" id="PS51686"/>
    </source>
</evidence>
<dbReference type="SUPFAM" id="SSF53335">
    <property type="entry name" value="S-adenosyl-L-methionine-dependent methyltransferases"/>
    <property type="match status" value="1"/>
</dbReference>
<feature type="binding site" evidence="11">
    <location>
        <position position="173"/>
    </location>
    <ligand>
        <name>S-adenosyl-L-methionine</name>
        <dbReference type="ChEBI" id="CHEBI:59789"/>
    </ligand>
</feature>
<sequence>MLINRVALLYNTTHAPIPVTHRCRWYTTAVDGQTTKKNKPLSKNKEKALAKERLQLEKATNAFNTLYTDMYGAERYSNEEQMNTTVKRLQKLEKVEHINTLAYTSSERFPQPPKDHRGLSIYYPLDAASLLVVDALRLEPDHQVLDMCAAPGGKTVGIMQHLSNPSASLTSNEISPDRLRRLKQVLRDYLGDEYRQRVTVTRRDAMHWREEEKYHRVLLDAPCSAERHLLRDADELSKWTPKRTSTLYKEQVVMLKSALRAVRVGGLVVYSTCSISNKENDAVIERVLDKSKVIKKEWKVGEQTTHGWAVLPDRSDGWGPMYFSVLERLPDDPSQ</sequence>
<evidence type="ECO:0000313" key="14">
    <source>
        <dbReference type="Proteomes" id="UP000241769"/>
    </source>
</evidence>
<keyword evidence="7" id="KW-0809">Transit peptide</keyword>
<feature type="binding site" evidence="11">
    <location>
        <position position="204"/>
    </location>
    <ligand>
        <name>S-adenosyl-L-methionine</name>
        <dbReference type="ChEBI" id="CHEBI:59789"/>
    </ligand>
</feature>
<keyword evidence="6 11" id="KW-0694">RNA-binding</keyword>
<evidence type="ECO:0000256" key="3">
    <source>
        <dbReference type="ARBA" id="ARBA00022603"/>
    </source>
</evidence>
<evidence type="ECO:0000256" key="1">
    <source>
        <dbReference type="ARBA" id="ARBA00004173"/>
    </source>
</evidence>
<dbReference type="GO" id="GO:0005762">
    <property type="term" value="C:mitochondrial large ribosomal subunit"/>
    <property type="evidence" value="ECO:0007669"/>
    <property type="project" value="TreeGrafter"/>
</dbReference>
<evidence type="ECO:0000256" key="6">
    <source>
        <dbReference type="ARBA" id="ARBA00022884"/>
    </source>
</evidence>
<feature type="binding site" evidence="11">
    <location>
        <position position="220"/>
    </location>
    <ligand>
        <name>S-adenosyl-L-methionine</name>
        <dbReference type="ChEBI" id="CHEBI:59789"/>
    </ligand>
</feature>
<evidence type="ECO:0000256" key="2">
    <source>
        <dbReference type="ARBA" id="ARBA00022552"/>
    </source>
</evidence>
<comment type="catalytic activity">
    <reaction evidence="10">
        <text>a cytidine in rRNA + S-adenosyl-L-methionine = a 5-methylcytidine in rRNA + S-adenosyl-L-homocysteine + H(+)</text>
        <dbReference type="Rhea" id="RHEA:61484"/>
        <dbReference type="Rhea" id="RHEA-COMP:15836"/>
        <dbReference type="Rhea" id="RHEA-COMP:15837"/>
        <dbReference type="ChEBI" id="CHEBI:15378"/>
        <dbReference type="ChEBI" id="CHEBI:57856"/>
        <dbReference type="ChEBI" id="CHEBI:59789"/>
        <dbReference type="ChEBI" id="CHEBI:74483"/>
        <dbReference type="ChEBI" id="CHEBI:82748"/>
    </reaction>
</comment>
<evidence type="ECO:0000256" key="10">
    <source>
        <dbReference type="ARBA" id="ARBA00049302"/>
    </source>
</evidence>
<dbReference type="STRING" id="1890364.A0A2P6NPV2"/>
<dbReference type="InterPro" id="IPR001678">
    <property type="entry name" value="MeTrfase_RsmB-F_NOP2_dom"/>
</dbReference>
<dbReference type="OrthoDB" id="6093671at2759"/>
<evidence type="ECO:0000256" key="8">
    <source>
        <dbReference type="ARBA" id="ARBA00023128"/>
    </source>
</evidence>
<comment type="caution">
    <text evidence="13">The sequence shown here is derived from an EMBL/GenBank/DDBJ whole genome shotgun (WGS) entry which is preliminary data.</text>
</comment>
<comment type="similarity">
    <text evidence="11">Belongs to the class I-like SAM-binding methyltransferase superfamily. RsmB/NOP family.</text>
</comment>
<feature type="domain" description="SAM-dependent MTase RsmB/NOP-type" evidence="12">
    <location>
        <begin position="56"/>
        <end position="329"/>
    </location>
</feature>
<dbReference type="AlphaFoldDB" id="A0A2P6NPV2"/>
<dbReference type="GO" id="GO:0003723">
    <property type="term" value="F:RNA binding"/>
    <property type="evidence" value="ECO:0007669"/>
    <property type="project" value="UniProtKB-UniRule"/>
</dbReference>
<evidence type="ECO:0000256" key="11">
    <source>
        <dbReference type="PROSITE-ProRule" id="PRU01023"/>
    </source>
</evidence>
<keyword evidence="5 11" id="KW-0949">S-adenosyl-L-methionine</keyword>
<dbReference type="InterPro" id="IPR049560">
    <property type="entry name" value="MeTrfase_RsmB-F_NOP2_cat"/>
</dbReference>